<organism evidence="1 2">
    <name type="scientific">Persea americana</name>
    <name type="common">Avocado</name>
    <dbReference type="NCBI Taxonomy" id="3435"/>
    <lineage>
        <taxon>Eukaryota</taxon>
        <taxon>Viridiplantae</taxon>
        <taxon>Streptophyta</taxon>
        <taxon>Embryophyta</taxon>
        <taxon>Tracheophyta</taxon>
        <taxon>Spermatophyta</taxon>
        <taxon>Magnoliopsida</taxon>
        <taxon>Magnoliidae</taxon>
        <taxon>Laurales</taxon>
        <taxon>Lauraceae</taxon>
        <taxon>Persea</taxon>
    </lineage>
</organism>
<dbReference type="EMBL" id="CM056811">
    <property type="protein sequence ID" value="KAJ8637907.1"/>
    <property type="molecule type" value="Genomic_DNA"/>
</dbReference>
<evidence type="ECO:0000313" key="1">
    <source>
        <dbReference type="EMBL" id="KAJ8637907.1"/>
    </source>
</evidence>
<protein>
    <submittedName>
        <fullName evidence="1">Uncharacterized protein</fullName>
    </submittedName>
</protein>
<dbReference type="Proteomes" id="UP001234297">
    <property type="component" value="Chromosome 3"/>
</dbReference>
<sequence length="424" mass="46228">MDVISFKSLTFAVQGSFPARWHLMCGLSERIPVLSLNRKANLQTIHSRFIPSAKGFPFQDFQGFAKPLRLFPAEEVNICAEPLLEDTLTFFVEDQSCSLYIVQLQTSGDFGSTLSDLTAAILLCMIDVNGDSILQRIPMTTLEHTRDSEETADSVMLRFQRGSIDKVAFKGPKLREIEALWIGLESGCWRLGVVSLTVICTHQSSLKSTEYGNQHKYSGQHYQFDASDILLGDSGGVSMVELRPTLVREVDQVDFLTLFNMGVSQSASATNNKISNDESMKEYADLKLSLLLYDAILIFIGTSIAAVFIDKNAAYAFLIGGGSGFLYLLLLQKSVDGLPTPSLSVAGNKKDDLTRVFGGFKGPLSSVALALILSVIAVKYGFGSASVVLTPRELLVGVAGFLTCKIAVILAAFKPMQASKKEDK</sequence>
<gene>
    <name evidence="1" type="ORF">MRB53_012174</name>
</gene>
<proteinExistence type="predicted"/>
<reference evidence="1 2" key="1">
    <citation type="journal article" date="2022" name="Hortic Res">
        <title>A haplotype resolved chromosomal level avocado genome allows analysis of novel avocado genes.</title>
        <authorList>
            <person name="Nath O."/>
            <person name="Fletcher S.J."/>
            <person name="Hayward A."/>
            <person name="Shaw L.M."/>
            <person name="Masouleh A.K."/>
            <person name="Furtado A."/>
            <person name="Henry R.J."/>
            <person name="Mitter N."/>
        </authorList>
    </citation>
    <scope>NUCLEOTIDE SEQUENCE [LARGE SCALE GENOMIC DNA]</scope>
    <source>
        <strain evidence="2">cv. Hass</strain>
    </source>
</reference>
<accession>A0ACC2LY95</accession>
<evidence type="ECO:0000313" key="2">
    <source>
        <dbReference type="Proteomes" id="UP001234297"/>
    </source>
</evidence>
<name>A0ACC2LY95_PERAE</name>
<keyword evidence="2" id="KW-1185">Reference proteome</keyword>
<comment type="caution">
    <text evidence="1">The sequence shown here is derived from an EMBL/GenBank/DDBJ whole genome shotgun (WGS) entry which is preliminary data.</text>
</comment>